<comment type="caution">
    <text evidence="1">The sequence shown here is derived from an EMBL/GenBank/DDBJ whole genome shotgun (WGS) entry which is preliminary data.</text>
</comment>
<dbReference type="AlphaFoldDB" id="A0A8J3MYR4"/>
<evidence type="ECO:0000313" key="2">
    <source>
        <dbReference type="Proteomes" id="UP000597444"/>
    </source>
</evidence>
<protein>
    <submittedName>
        <fullName evidence="1">Uncharacterized protein</fullName>
    </submittedName>
</protein>
<organism evidence="1 2">
    <name type="scientific">Reticulibacter mediterranei</name>
    <dbReference type="NCBI Taxonomy" id="2778369"/>
    <lineage>
        <taxon>Bacteria</taxon>
        <taxon>Bacillati</taxon>
        <taxon>Chloroflexota</taxon>
        <taxon>Ktedonobacteria</taxon>
        <taxon>Ktedonobacterales</taxon>
        <taxon>Reticulibacteraceae</taxon>
        <taxon>Reticulibacter</taxon>
    </lineage>
</organism>
<gene>
    <name evidence="1" type="ORF">KSF_023970</name>
</gene>
<keyword evidence="2" id="KW-1185">Reference proteome</keyword>
<accession>A0A8J3MYR4</accession>
<dbReference type="EMBL" id="BNJK01000001">
    <property type="protein sequence ID" value="GHO92349.1"/>
    <property type="molecule type" value="Genomic_DNA"/>
</dbReference>
<reference evidence="1" key="1">
    <citation type="submission" date="2020-10" db="EMBL/GenBank/DDBJ databases">
        <title>Taxonomic study of unclassified bacteria belonging to the class Ktedonobacteria.</title>
        <authorList>
            <person name="Yabe S."/>
            <person name="Wang C.M."/>
            <person name="Zheng Y."/>
            <person name="Sakai Y."/>
            <person name="Cavaletti L."/>
            <person name="Monciardini P."/>
            <person name="Donadio S."/>
        </authorList>
    </citation>
    <scope>NUCLEOTIDE SEQUENCE</scope>
    <source>
        <strain evidence="1">ID150040</strain>
    </source>
</reference>
<name>A0A8J3MYR4_9CHLR</name>
<dbReference type="Proteomes" id="UP000597444">
    <property type="component" value="Unassembled WGS sequence"/>
</dbReference>
<sequence>MPLNLLRLDPGHVGVERALSEIARLRSLIWYDGQGFTLDMTECIPLSQTTIA</sequence>
<proteinExistence type="predicted"/>
<evidence type="ECO:0000313" key="1">
    <source>
        <dbReference type="EMBL" id="GHO92349.1"/>
    </source>
</evidence>